<organism evidence="3 4">
    <name type="scientific">Niallia circulans</name>
    <name type="common">Bacillus circulans</name>
    <dbReference type="NCBI Taxonomy" id="1397"/>
    <lineage>
        <taxon>Bacteria</taxon>
        <taxon>Bacillati</taxon>
        <taxon>Bacillota</taxon>
        <taxon>Bacilli</taxon>
        <taxon>Bacillales</taxon>
        <taxon>Bacillaceae</taxon>
        <taxon>Niallia</taxon>
    </lineage>
</organism>
<dbReference type="AlphaFoldDB" id="A0A553SS48"/>
<evidence type="ECO:0008006" key="5">
    <source>
        <dbReference type="Google" id="ProtNLM"/>
    </source>
</evidence>
<comment type="caution">
    <text evidence="3">The sequence shown here is derived from an EMBL/GenBank/DDBJ whole genome shotgun (WGS) entry which is preliminary data.</text>
</comment>
<dbReference type="RefSeq" id="WP_185763237.1">
    <property type="nucleotide sequence ID" value="NZ_RIBP01000001.1"/>
</dbReference>
<sequence length="187" mass="21005">MKKASVYIGLATMMLTVVACANQTGETVEKSNLAATTSEQKDSSQDTKNSTETKQEKTIDSNANQSNENNEPEEADTAIDVENYLNTHYALDNTHYIAESWKSEKTGKLNYTVKILPNNKAYGQEINNLFKSGIPYEDDRTAAMFETAERIMNELPDVSDTIHIDSVIWVSNLNDFQVMLIQDYENS</sequence>
<evidence type="ECO:0000256" key="1">
    <source>
        <dbReference type="SAM" id="MobiDB-lite"/>
    </source>
</evidence>
<feature type="chain" id="PRO_5021728122" description="Lipoprotein" evidence="2">
    <location>
        <begin position="22"/>
        <end position="187"/>
    </location>
</feature>
<dbReference type="EMBL" id="RIBP01000001">
    <property type="protein sequence ID" value="TRZ39814.1"/>
    <property type="molecule type" value="Genomic_DNA"/>
</dbReference>
<evidence type="ECO:0000313" key="3">
    <source>
        <dbReference type="EMBL" id="TRZ39814.1"/>
    </source>
</evidence>
<reference evidence="4" key="1">
    <citation type="submission" date="2018-10" db="EMBL/GenBank/DDBJ databases">
        <title>FDA dAtabase for Regulatory Grade micrObial Sequences (FDA-ARGOS): Supporting development and validation of Infectious Disease Dx tests.</title>
        <authorList>
            <person name="Minogue T."/>
            <person name="Wolcott M."/>
            <person name="Wasieloski L."/>
            <person name="Aguilar W."/>
            <person name="Moore D."/>
            <person name="Tallon L."/>
            <person name="Sadzewicz L."/>
            <person name="Sengamalay N."/>
            <person name="Ott S."/>
            <person name="Godinez A."/>
            <person name="Nagaraj S."/>
            <person name="Vavikolanu K."/>
            <person name="Vyas G."/>
            <person name="Nadendla S."/>
            <person name="George J."/>
            <person name="Sichtig H."/>
        </authorList>
    </citation>
    <scope>NUCLEOTIDE SEQUENCE [LARGE SCALE GENOMIC DNA]</scope>
    <source>
        <strain evidence="4">FDAARGOS_343</strain>
    </source>
</reference>
<protein>
    <recommendedName>
        <fullName evidence="5">Lipoprotein</fullName>
    </recommendedName>
</protein>
<feature type="compositionally biased region" description="Basic and acidic residues" evidence="1">
    <location>
        <begin position="39"/>
        <end position="59"/>
    </location>
</feature>
<evidence type="ECO:0000256" key="2">
    <source>
        <dbReference type="SAM" id="SignalP"/>
    </source>
</evidence>
<dbReference type="PROSITE" id="PS51257">
    <property type="entry name" value="PROKAR_LIPOPROTEIN"/>
    <property type="match status" value="1"/>
</dbReference>
<name>A0A553SS48_NIACI</name>
<accession>A0A553SS48</accession>
<dbReference type="Proteomes" id="UP000319837">
    <property type="component" value="Unassembled WGS sequence"/>
</dbReference>
<feature type="signal peptide" evidence="2">
    <location>
        <begin position="1"/>
        <end position="21"/>
    </location>
</feature>
<gene>
    <name evidence="3" type="ORF">CEQ21_02390</name>
</gene>
<evidence type="ECO:0000313" key="4">
    <source>
        <dbReference type="Proteomes" id="UP000319837"/>
    </source>
</evidence>
<proteinExistence type="predicted"/>
<keyword evidence="2" id="KW-0732">Signal</keyword>
<feature type="region of interest" description="Disordered" evidence="1">
    <location>
        <begin position="30"/>
        <end position="74"/>
    </location>
</feature>
<feature type="compositionally biased region" description="Polar residues" evidence="1">
    <location>
        <begin position="60"/>
        <end position="69"/>
    </location>
</feature>